<feature type="transmembrane region" description="Helical" evidence="2">
    <location>
        <begin position="326"/>
        <end position="349"/>
    </location>
</feature>
<sequence length="375" mass="43123">MNSNISDFNTTTSINNLDNHNSTDLGPSFNDSNTVRGFNETYDQHTSKLVNTTAISYDKTSETIENDSKYRKKISLLVENFVTNNLNAHTHIQKKILGQFKMVSKYFKKGYLHKKRTKALVRKLLVEFVNKQYSVAINKSNNTNNVKMHKLIETFFENQIISGHEKISRKNKEIFKNIKSINLIKLDKKTCLISNSEISFNFEIPCSQFFDNIYNAILTFNNIYRIKILTDEEKQKLLEEFNKILTSGFKEFCDRLTISFLSFHGFDLNFAGETSMPLHEDLKTLTAENNLLNCSNENRIQIPNALAPTNELNLVENVNLMRISSITVTTLGASAFLLLLLVLLTAVICKRKNRKVKPLYQEKKFAEKDDLLSES</sequence>
<evidence type="ECO:0000313" key="4">
    <source>
        <dbReference type="Proteomes" id="UP000030655"/>
    </source>
</evidence>
<gene>
    <name evidence="3" type="ORF">H312_01058</name>
</gene>
<dbReference type="VEuPathDB" id="MicrosporidiaDB:H312_01058"/>
<dbReference type="OrthoDB" id="2197663at2759"/>
<evidence type="ECO:0000313" key="3">
    <source>
        <dbReference type="EMBL" id="KCZ81480.1"/>
    </source>
</evidence>
<dbReference type="Proteomes" id="UP000030655">
    <property type="component" value="Unassembled WGS sequence"/>
</dbReference>
<keyword evidence="4" id="KW-1185">Reference proteome</keyword>
<dbReference type="AlphaFoldDB" id="A0A059F2R2"/>
<reference evidence="4" key="1">
    <citation type="submission" date="2013-02" db="EMBL/GenBank/DDBJ databases">
        <authorList>
            <consortium name="The Broad Institute Genome Sequencing Platform"/>
            <person name="Cuomo C."/>
            <person name="Becnel J."/>
            <person name="Sanscrainte N."/>
            <person name="Walker B."/>
            <person name="Young S.K."/>
            <person name="Zeng Q."/>
            <person name="Gargeya S."/>
            <person name="Fitzgerald M."/>
            <person name="Haas B."/>
            <person name="Abouelleil A."/>
            <person name="Alvarado L."/>
            <person name="Arachchi H.M."/>
            <person name="Berlin A.M."/>
            <person name="Chapman S.B."/>
            <person name="Dewar J."/>
            <person name="Goldberg J."/>
            <person name="Griggs A."/>
            <person name="Gujja S."/>
            <person name="Hansen M."/>
            <person name="Howarth C."/>
            <person name="Imamovic A."/>
            <person name="Larimer J."/>
            <person name="McCowan C."/>
            <person name="Murphy C."/>
            <person name="Neiman D."/>
            <person name="Pearson M."/>
            <person name="Priest M."/>
            <person name="Roberts A."/>
            <person name="Saif S."/>
            <person name="Shea T."/>
            <person name="Sisk P."/>
            <person name="Sykes S."/>
            <person name="Wortman J."/>
            <person name="Nusbaum C."/>
            <person name="Birren B."/>
        </authorList>
    </citation>
    <scope>NUCLEOTIDE SEQUENCE [LARGE SCALE GENOMIC DNA]</scope>
    <source>
        <strain evidence="4">PRA339</strain>
    </source>
</reference>
<protein>
    <submittedName>
        <fullName evidence="3">Uncharacterized protein</fullName>
    </submittedName>
</protein>
<dbReference type="HOGENOM" id="CLU_737640_0_0_1"/>
<keyword evidence="2" id="KW-0472">Membrane</keyword>
<reference evidence="3 4" key="2">
    <citation type="submission" date="2014-03" db="EMBL/GenBank/DDBJ databases">
        <title>The Genome Sequence of Anncaliia algerae insect isolate PRA339.</title>
        <authorList>
            <consortium name="The Broad Institute Genome Sequencing Platform"/>
            <consortium name="The Broad Institute Genome Sequencing Center for Infectious Disease"/>
            <person name="Cuomo C."/>
            <person name="Becnel J."/>
            <person name="Sanscrainte N."/>
            <person name="Walker B."/>
            <person name="Young S.K."/>
            <person name="Zeng Q."/>
            <person name="Gargeya S."/>
            <person name="Fitzgerald M."/>
            <person name="Haas B."/>
            <person name="Abouelleil A."/>
            <person name="Alvarado L."/>
            <person name="Arachchi H.M."/>
            <person name="Berlin A.M."/>
            <person name="Chapman S.B."/>
            <person name="Dewar J."/>
            <person name="Goldberg J."/>
            <person name="Griggs A."/>
            <person name="Gujja S."/>
            <person name="Hansen M."/>
            <person name="Howarth C."/>
            <person name="Imamovic A."/>
            <person name="Larimer J."/>
            <person name="McCowan C."/>
            <person name="Murphy C."/>
            <person name="Neiman D."/>
            <person name="Pearson M."/>
            <person name="Priest M."/>
            <person name="Roberts A."/>
            <person name="Saif S."/>
            <person name="Shea T."/>
            <person name="Sisk P."/>
            <person name="Sykes S."/>
            <person name="Wortman J."/>
            <person name="Nusbaum C."/>
            <person name="Birren B."/>
        </authorList>
    </citation>
    <scope>NUCLEOTIDE SEQUENCE [LARGE SCALE GENOMIC DNA]</scope>
    <source>
        <strain evidence="3 4">PRA339</strain>
    </source>
</reference>
<feature type="region of interest" description="Disordered" evidence="1">
    <location>
        <begin position="1"/>
        <end position="30"/>
    </location>
</feature>
<keyword evidence="2" id="KW-1133">Transmembrane helix</keyword>
<accession>A0A059F2R2</accession>
<name>A0A059F2R2_9MICR</name>
<evidence type="ECO:0000256" key="1">
    <source>
        <dbReference type="SAM" id="MobiDB-lite"/>
    </source>
</evidence>
<dbReference type="EMBL" id="KK365141">
    <property type="protein sequence ID" value="KCZ81480.1"/>
    <property type="molecule type" value="Genomic_DNA"/>
</dbReference>
<proteinExistence type="predicted"/>
<keyword evidence="2" id="KW-0812">Transmembrane</keyword>
<organism evidence="3 4">
    <name type="scientific">Anncaliia algerae PRA339</name>
    <dbReference type="NCBI Taxonomy" id="1288291"/>
    <lineage>
        <taxon>Eukaryota</taxon>
        <taxon>Fungi</taxon>
        <taxon>Fungi incertae sedis</taxon>
        <taxon>Microsporidia</taxon>
        <taxon>Tubulinosematoidea</taxon>
        <taxon>Tubulinosematidae</taxon>
        <taxon>Anncaliia</taxon>
    </lineage>
</organism>
<evidence type="ECO:0000256" key="2">
    <source>
        <dbReference type="SAM" id="Phobius"/>
    </source>
</evidence>